<dbReference type="Proteomes" id="UP000283509">
    <property type="component" value="Unassembled WGS sequence"/>
</dbReference>
<reference evidence="2 3" key="2">
    <citation type="submission" date="2019-01" db="EMBL/GenBank/DDBJ databases">
        <title>The decoding of complex shrimp genome reveals the adaptation for benthos swimmer, frequently molting mechanism and breeding impact on genome.</title>
        <authorList>
            <person name="Sun Y."/>
            <person name="Gao Y."/>
            <person name="Yu Y."/>
        </authorList>
    </citation>
    <scope>NUCLEOTIDE SEQUENCE [LARGE SCALE GENOMIC DNA]</scope>
    <source>
        <tissue evidence="2">Muscle</tissue>
    </source>
</reference>
<dbReference type="InterPro" id="IPR016186">
    <property type="entry name" value="C-type_lectin-like/link_sf"/>
</dbReference>
<dbReference type="PROSITE" id="PS50041">
    <property type="entry name" value="C_TYPE_LECTIN_2"/>
    <property type="match status" value="1"/>
</dbReference>
<dbReference type="Gene3D" id="3.10.100.10">
    <property type="entry name" value="Mannose-Binding Protein A, subunit A"/>
    <property type="match status" value="1"/>
</dbReference>
<dbReference type="InterPro" id="IPR016187">
    <property type="entry name" value="CTDL_fold"/>
</dbReference>
<reference evidence="2 3" key="1">
    <citation type="submission" date="2018-04" db="EMBL/GenBank/DDBJ databases">
        <authorList>
            <person name="Zhang X."/>
            <person name="Yuan J."/>
            <person name="Li F."/>
            <person name="Xiang J."/>
        </authorList>
    </citation>
    <scope>NUCLEOTIDE SEQUENCE [LARGE SCALE GENOMIC DNA]</scope>
    <source>
        <tissue evidence="2">Muscle</tissue>
    </source>
</reference>
<dbReference type="CDD" id="cd00037">
    <property type="entry name" value="CLECT"/>
    <property type="match status" value="1"/>
</dbReference>
<evidence type="ECO:0000259" key="1">
    <source>
        <dbReference type="PROSITE" id="PS50041"/>
    </source>
</evidence>
<organism evidence="2 3">
    <name type="scientific">Penaeus vannamei</name>
    <name type="common">Whiteleg shrimp</name>
    <name type="synonym">Litopenaeus vannamei</name>
    <dbReference type="NCBI Taxonomy" id="6689"/>
    <lineage>
        <taxon>Eukaryota</taxon>
        <taxon>Metazoa</taxon>
        <taxon>Ecdysozoa</taxon>
        <taxon>Arthropoda</taxon>
        <taxon>Crustacea</taxon>
        <taxon>Multicrustacea</taxon>
        <taxon>Malacostraca</taxon>
        <taxon>Eumalacostraca</taxon>
        <taxon>Eucarida</taxon>
        <taxon>Decapoda</taxon>
        <taxon>Dendrobranchiata</taxon>
        <taxon>Penaeoidea</taxon>
        <taxon>Penaeidae</taxon>
        <taxon>Penaeus</taxon>
    </lineage>
</organism>
<dbReference type="EMBL" id="QCYY01003159">
    <property type="protein sequence ID" value="ROT64977.1"/>
    <property type="molecule type" value="Genomic_DNA"/>
</dbReference>
<feature type="domain" description="C-type lectin" evidence="1">
    <location>
        <begin position="1"/>
        <end position="108"/>
    </location>
</feature>
<accession>A0A423SL57</accession>
<comment type="caution">
    <text evidence="2">The sequence shown here is derived from an EMBL/GenBank/DDBJ whole genome shotgun (WGS) entry which is preliminary data.</text>
</comment>
<dbReference type="OrthoDB" id="2142683at2759"/>
<proteinExistence type="predicted"/>
<dbReference type="SUPFAM" id="SSF56436">
    <property type="entry name" value="C-type lectin-like"/>
    <property type="match status" value="1"/>
</dbReference>
<gene>
    <name evidence="2" type="ORF">C7M84_017067</name>
</gene>
<dbReference type="AlphaFoldDB" id="A0A423SL57"/>
<evidence type="ECO:0000313" key="2">
    <source>
        <dbReference type="EMBL" id="ROT64977.1"/>
    </source>
</evidence>
<dbReference type="InterPro" id="IPR001304">
    <property type="entry name" value="C-type_lectin-like"/>
</dbReference>
<dbReference type="Pfam" id="PF00059">
    <property type="entry name" value="Lectin_C"/>
    <property type="match status" value="1"/>
</dbReference>
<sequence>MQTICRLLGGDLAKLDHSDVIGDVVMYIKEHAMPESDYWIGASDESKEGDWVWPDGSQVRMGVPLWYRCGSTVEPNGGVKQNCAAISNGRFYYISDEDCSGENYGICEYYWT</sequence>
<evidence type="ECO:0000313" key="3">
    <source>
        <dbReference type="Proteomes" id="UP000283509"/>
    </source>
</evidence>
<protein>
    <submittedName>
        <fullName evidence="2">Antiviral protein</fullName>
    </submittedName>
</protein>
<keyword evidence="3" id="KW-1185">Reference proteome</keyword>
<name>A0A423SL57_PENVA</name>